<proteinExistence type="predicted"/>
<evidence type="ECO:0000313" key="2">
    <source>
        <dbReference type="Proteomes" id="UP000178565"/>
    </source>
</evidence>
<accession>A0A1F5KMT7</accession>
<protein>
    <submittedName>
        <fullName evidence="1">Uncharacterized protein</fullName>
    </submittedName>
</protein>
<dbReference type="EMBL" id="MFDM01000030">
    <property type="protein sequence ID" value="OGE42149.1"/>
    <property type="molecule type" value="Genomic_DNA"/>
</dbReference>
<dbReference type="Gene3D" id="3.40.210.10">
    <property type="entry name" value="PVUII Endonuclease, subunit A"/>
    <property type="match status" value="2"/>
</dbReference>
<dbReference type="InterPro" id="IPR038402">
    <property type="entry name" value="PvuII_sf"/>
</dbReference>
<name>A0A1F5KMT7_9BACT</name>
<dbReference type="AlphaFoldDB" id="A0A1F5KMT7"/>
<gene>
    <name evidence="1" type="ORF">A3B45_00645</name>
</gene>
<organism evidence="1 2">
    <name type="scientific">Candidatus Daviesbacteria bacterium RIFCSPLOWO2_01_FULL_39_12</name>
    <dbReference type="NCBI Taxonomy" id="1797785"/>
    <lineage>
        <taxon>Bacteria</taxon>
        <taxon>Candidatus Daviesiibacteriota</taxon>
    </lineage>
</organism>
<dbReference type="Proteomes" id="UP000178565">
    <property type="component" value="Unassembled WGS sequence"/>
</dbReference>
<sequence length="323" mass="37415">MEDELKTLINRLVNIQDEILSKYGLVDIYSSSKIFEIIISDCLNHILLPSHAGSRDGKDDSGEYEYKHYKESSSNHSWTFNDFSDTTIEKLNHCYVVIFAHIEDQKELPEFDWFYQVPGKVMSDYLKQATIKIKNTRKMINVSPSQIEGVLGIKKTFTKNLPCKHFYTSYLKGIFSITRRIEKIVGTKDILTSNKLWEILVSLQTGHKVLSEQKAHDAVDEKGEFYEYKVARNYSWNFEDISPKVLSKFLQEKAVVLAIIDKARMKVLKIFFADPTKVVKRLEEKLEEKRIRFSKEGKIVRRLQVSLSAGDLAKVEASQIFPQ</sequence>
<comment type="caution">
    <text evidence="1">The sequence shown here is derived from an EMBL/GenBank/DDBJ whole genome shotgun (WGS) entry which is preliminary data.</text>
</comment>
<evidence type="ECO:0000313" key="1">
    <source>
        <dbReference type="EMBL" id="OGE42149.1"/>
    </source>
</evidence>
<reference evidence="1 2" key="1">
    <citation type="journal article" date="2016" name="Nat. Commun.">
        <title>Thousands of microbial genomes shed light on interconnected biogeochemical processes in an aquifer system.</title>
        <authorList>
            <person name="Anantharaman K."/>
            <person name="Brown C.T."/>
            <person name="Hug L.A."/>
            <person name="Sharon I."/>
            <person name="Castelle C.J."/>
            <person name="Probst A.J."/>
            <person name="Thomas B.C."/>
            <person name="Singh A."/>
            <person name="Wilkins M.J."/>
            <person name="Karaoz U."/>
            <person name="Brodie E.L."/>
            <person name="Williams K.H."/>
            <person name="Hubbard S.S."/>
            <person name="Banfield J.F."/>
        </authorList>
    </citation>
    <scope>NUCLEOTIDE SEQUENCE [LARGE SCALE GENOMIC DNA]</scope>
</reference>